<sequence length="431" mass="47082">MKTYRFAYGSGTVEFPLEEKNIIGELHGNVVEPISDIRKELWASLDAPIDSAPLCRRVTPGSTVALVVSDMSRFWMRQDLVVPHLVDYLTQRCGVRERDITIVIANGTHTGGDEAELRTLVTDAVYDRITVENHNCESEDLVYLGTTPHDTPVSINRTAALADMVICLGAATHHVMAGFGGGRKSILPGISGRETIFHNHAFSLDAAALRSNPAVGNGILQGNPLHEDMCEAAGLVKNLFMVNLVMNTQMRLAAIFSGHYLTSWEQACRTVNRIYQVDVPRKADVVITSCGGFPKDISLYQGTKAIDNVESALKPGGTLILVIEAREGGGPAEYFGWSKDLLAGTIERRLREHFTVAGYVFFLNCEQAQRYNILLYSSIDPKAVEPMGIRAFSDVDALLEAARLPGKTIYVIPNGSTVIPHVVKEVSANEA</sequence>
<evidence type="ECO:0000259" key="1">
    <source>
        <dbReference type="Pfam" id="PF09861"/>
    </source>
</evidence>
<feature type="domain" description="LarA-like N-terminal" evidence="1">
    <location>
        <begin position="8"/>
        <end position="204"/>
    </location>
</feature>
<dbReference type="Gene3D" id="3.40.50.11440">
    <property type="match status" value="1"/>
</dbReference>
<geneLocation type="plasmid" evidence="3 4">
    <name>pMM35_02</name>
</geneLocation>
<dbReference type="InterPro" id="IPR043166">
    <property type="entry name" value="LarA-like_C"/>
</dbReference>
<dbReference type="GO" id="GO:0050043">
    <property type="term" value="F:lactate racemase activity"/>
    <property type="evidence" value="ECO:0007669"/>
    <property type="project" value="InterPro"/>
</dbReference>
<dbReference type="InterPro" id="IPR048520">
    <property type="entry name" value="LarA_C"/>
</dbReference>
<reference evidence="3" key="1">
    <citation type="submission" date="2020-09" db="EMBL/GenBank/DDBJ databases">
        <title>New species isolated from human feces.</title>
        <authorList>
            <person name="Kitahara M."/>
            <person name="Shigeno Y."/>
            <person name="Shime M."/>
            <person name="Matsumoto Y."/>
            <person name="Nakamura S."/>
            <person name="Motooka D."/>
            <person name="Fukuoka S."/>
            <person name="Nishikawa H."/>
            <person name="Benno Y."/>
        </authorList>
    </citation>
    <scope>NUCLEOTIDE SEQUENCE</scope>
    <source>
        <strain evidence="3">MM35</strain>
        <plasmid evidence="3">pMM35_02</plasmid>
    </source>
</reference>
<dbReference type="Gene3D" id="3.90.226.30">
    <property type="match status" value="1"/>
</dbReference>
<dbReference type="EMBL" id="AP023417">
    <property type="protein sequence ID" value="BCK80120.1"/>
    <property type="molecule type" value="Genomic_DNA"/>
</dbReference>
<name>A0A810PWR8_9FIRM</name>
<proteinExistence type="predicted"/>
<evidence type="ECO:0000259" key="2">
    <source>
        <dbReference type="Pfam" id="PF21113"/>
    </source>
</evidence>
<dbReference type="Pfam" id="PF21113">
    <property type="entry name" value="LarA_C"/>
    <property type="match status" value="1"/>
</dbReference>
<dbReference type="InterPro" id="IPR048068">
    <property type="entry name" value="LarA-like"/>
</dbReference>
<evidence type="ECO:0000313" key="4">
    <source>
        <dbReference type="Proteomes" id="UP000681343"/>
    </source>
</evidence>
<dbReference type="InterPro" id="IPR018657">
    <property type="entry name" value="LarA-like_N"/>
</dbReference>
<gene>
    <name evidence="3" type="ORF">MM35RIKEN_23120</name>
</gene>
<protein>
    <recommendedName>
        <fullName evidence="5">Nickel-dependent lactate racemase</fullName>
    </recommendedName>
</protein>
<organism evidence="3 4">
    <name type="scientific">Vescimonas fastidiosa</name>
    <dbReference type="NCBI Taxonomy" id="2714353"/>
    <lineage>
        <taxon>Bacteria</taxon>
        <taxon>Bacillati</taxon>
        <taxon>Bacillota</taxon>
        <taxon>Clostridia</taxon>
        <taxon>Eubacteriales</taxon>
        <taxon>Oscillospiraceae</taxon>
        <taxon>Vescimonas</taxon>
    </lineage>
</organism>
<dbReference type="AlphaFoldDB" id="A0A810PWR8"/>
<evidence type="ECO:0000313" key="3">
    <source>
        <dbReference type="EMBL" id="BCK80120.1"/>
    </source>
</evidence>
<accession>A0A810PWR8</accession>
<dbReference type="PANTHER" id="PTHR33171">
    <property type="entry name" value="LAR_N DOMAIN-CONTAINING PROTEIN"/>
    <property type="match status" value="1"/>
</dbReference>
<dbReference type="NCBIfam" id="NF033504">
    <property type="entry name" value="Ni_dep_LarA"/>
    <property type="match status" value="1"/>
</dbReference>
<keyword evidence="4" id="KW-1185">Reference proteome</keyword>
<feature type="domain" description="Lactate racemase C-terminal" evidence="2">
    <location>
        <begin position="282"/>
        <end position="419"/>
    </location>
</feature>
<dbReference type="InterPro" id="IPR047926">
    <property type="entry name" value="Ni_dep_LarA"/>
</dbReference>
<dbReference type="Proteomes" id="UP000681343">
    <property type="component" value="Plasmid pMM35_02"/>
</dbReference>
<evidence type="ECO:0008006" key="5">
    <source>
        <dbReference type="Google" id="ProtNLM"/>
    </source>
</evidence>
<dbReference type="KEGG" id="vfa:MM35RIKEN_23120"/>
<dbReference type="RefSeq" id="WP_212822087.1">
    <property type="nucleotide sequence ID" value="NZ_AP023417.1"/>
</dbReference>
<dbReference type="Pfam" id="PF09861">
    <property type="entry name" value="Lar_N"/>
    <property type="match status" value="1"/>
</dbReference>
<dbReference type="PANTHER" id="PTHR33171:SF17">
    <property type="entry name" value="LARA-LIKE N-TERMINAL DOMAIN-CONTAINING PROTEIN"/>
    <property type="match status" value="1"/>
</dbReference>
<keyword evidence="3" id="KW-0614">Plasmid</keyword>